<evidence type="ECO:0000256" key="14">
    <source>
        <dbReference type="ARBA" id="ARBA00030997"/>
    </source>
</evidence>
<evidence type="ECO:0000256" key="13">
    <source>
        <dbReference type="ARBA" id="ARBA00030930"/>
    </source>
</evidence>
<comment type="catalytic activity">
    <reaction evidence="19">
        <text>L-cysteinylglycine + H2O = L-cysteine + glycine</text>
        <dbReference type="Rhea" id="RHEA:28783"/>
        <dbReference type="ChEBI" id="CHEBI:15377"/>
        <dbReference type="ChEBI" id="CHEBI:35235"/>
        <dbReference type="ChEBI" id="CHEBI:57305"/>
        <dbReference type="ChEBI" id="CHEBI:61694"/>
    </reaction>
    <physiologicalReaction direction="left-to-right" evidence="19">
        <dbReference type="Rhea" id="RHEA:28784"/>
    </physiologicalReaction>
</comment>
<comment type="function">
    <text evidence="17">Cytosolic metallopeptidase that catalyzes the removal of unsubstituted N-terminal hydrophobic amino acids from various peptides. The presence of Zn(2+) ions is essential for the peptidase activity, and the association with other cofactors can modulate the substrate spectificity of the enzyme. For instance, in the presence of Mn(2+), it displays a specific Cys-Gly hydrolyzing activity of Cys-Gly-S-conjugates. Involved in the metabolism of glutathione and in the degradation of glutathione S-conjugates, which may play a role in the control of the cell redox status.</text>
</comment>
<dbReference type="PANTHER" id="PTHR11963">
    <property type="entry name" value="LEUCINE AMINOPEPTIDASE-RELATED"/>
    <property type="match status" value="1"/>
</dbReference>
<gene>
    <name evidence="22" type="primary">LOC100197855</name>
</gene>
<dbReference type="EC" id="3.4.13.23" evidence="11"/>
<dbReference type="PRINTS" id="PR00481">
    <property type="entry name" value="LAMNOPPTDASE"/>
</dbReference>
<organism evidence="21 22">
    <name type="scientific">Hydra vulgaris</name>
    <name type="common">Hydra</name>
    <name type="synonym">Hydra attenuata</name>
    <dbReference type="NCBI Taxonomy" id="6087"/>
    <lineage>
        <taxon>Eukaryota</taxon>
        <taxon>Metazoa</taxon>
        <taxon>Cnidaria</taxon>
        <taxon>Hydrozoa</taxon>
        <taxon>Hydroidolina</taxon>
        <taxon>Anthoathecata</taxon>
        <taxon>Aplanulata</taxon>
        <taxon>Hydridae</taxon>
        <taxon>Hydra</taxon>
    </lineage>
</organism>
<evidence type="ECO:0000259" key="20">
    <source>
        <dbReference type="PROSITE" id="PS00631"/>
    </source>
</evidence>
<dbReference type="InterPro" id="IPR011356">
    <property type="entry name" value="Leucine_aapep/pepB"/>
</dbReference>
<dbReference type="Gene3D" id="3.40.220.10">
    <property type="entry name" value="Leucine Aminopeptidase, subunit E, domain 1"/>
    <property type="match status" value="1"/>
</dbReference>
<dbReference type="SUPFAM" id="SSF53187">
    <property type="entry name" value="Zn-dependent exopeptidases"/>
    <property type="match status" value="1"/>
</dbReference>
<dbReference type="RefSeq" id="XP_065649504.1">
    <property type="nucleotide sequence ID" value="XM_065793432.1"/>
</dbReference>
<comment type="catalytic activity">
    <reaction evidence="1">
        <text>Release of an N-terminal amino acid, Xaa-|-Yaa-, in which Xaa is preferably Leu, but may be other amino acids including Pro although not Arg or Lys, and Yaa may be Pro. Amino acid amides and methyl esters are also readily hydrolyzed, but rates on arylamides are exceedingly low.</text>
        <dbReference type="EC" id="3.4.11.1"/>
    </reaction>
</comment>
<proteinExistence type="inferred from homology"/>
<dbReference type="GO" id="GO:0004177">
    <property type="term" value="F:aminopeptidase activity"/>
    <property type="evidence" value="ECO:0007669"/>
    <property type="project" value="UniProtKB-KW"/>
</dbReference>
<evidence type="ECO:0000313" key="21">
    <source>
        <dbReference type="Proteomes" id="UP001652625"/>
    </source>
</evidence>
<evidence type="ECO:0000256" key="2">
    <source>
        <dbReference type="ARBA" id="ARBA00001585"/>
    </source>
</evidence>
<evidence type="ECO:0000256" key="7">
    <source>
        <dbReference type="ARBA" id="ARBA00022438"/>
    </source>
</evidence>
<keyword evidence="21" id="KW-1185">Reference proteome</keyword>
<evidence type="ECO:0000256" key="11">
    <source>
        <dbReference type="ARBA" id="ARBA00023625"/>
    </source>
</evidence>
<evidence type="ECO:0000256" key="1">
    <source>
        <dbReference type="ARBA" id="ARBA00000135"/>
    </source>
</evidence>
<name>A0ABM4BKC3_HYDVU</name>
<dbReference type="Pfam" id="PF00883">
    <property type="entry name" value="Peptidase_M17"/>
    <property type="match status" value="1"/>
</dbReference>
<dbReference type="EC" id="3.4.11.5" evidence="5"/>
<reference evidence="22" key="1">
    <citation type="submission" date="2025-08" db="UniProtKB">
        <authorList>
            <consortium name="RefSeq"/>
        </authorList>
    </citation>
    <scope>IDENTIFICATION</scope>
</reference>
<dbReference type="InterPro" id="IPR000819">
    <property type="entry name" value="Peptidase_M17_C"/>
</dbReference>
<protein>
    <recommendedName>
        <fullName evidence="6">Cytosol aminopeptidase</fullName>
        <ecNumber evidence="4">3.4.11.1</ecNumber>
        <ecNumber evidence="5">3.4.11.5</ecNumber>
        <ecNumber evidence="11">3.4.13.23</ecNumber>
    </recommendedName>
    <alternativeName>
        <fullName evidence="14">Cysteinylglycine-S-conjugate dipeptidase</fullName>
    </alternativeName>
    <alternativeName>
        <fullName evidence="15">Leucine aminopeptidase 3</fullName>
    </alternativeName>
    <alternativeName>
        <fullName evidence="16">Leucyl aminopeptidase</fullName>
    </alternativeName>
    <alternativeName>
        <fullName evidence="13">Proline aminopeptidase</fullName>
    </alternativeName>
    <alternativeName>
        <fullName evidence="12">Prolyl aminopeptidase</fullName>
    </alternativeName>
</protein>
<evidence type="ECO:0000313" key="22">
    <source>
        <dbReference type="RefSeq" id="XP_065649504.1"/>
    </source>
</evidence>
<dbReference type="CDD" id="cd00433">
    <property type="entry name" value="Peptidase_M17"/>
    <property type="match status" value="1"/>
</dbReference>
<dbReference type="PROSITE" id="PS00631">
    <property type="entry name" value="CYTOSOL_AP"/>
    <property type="match status" value="1"/>
</dbReference>
<dbReference type="InterPro" id="IPR023042">
    <property type="entry name" value="Peptidase_M17_leu_NH2_pept"/>
</dbReference>
<comment type="catalytic activity">
    <reaction evidence="18">
        <text>S-benzyl-L-cysteinylglycine + H2O = S-benzyl-L-cysteine + glycine</text>
        <dbReference type="Rhea" id="RHEA:62568"/>
        <dbReference type="ChEBI" id="CHEBI:15377"/>
        <dbReference type="ChEBI" id="CHEBI:57305"/>
        <dbReference type="ChEBI" id="CHEBI:145802"/>
        <dbReference type="ChEBI" id="CHEBI:145803"/>
    </reaction>
    <physiologicalReaction direction="left-to-right" evidence="18">
        <dbReference type="Rhea" id="RHEA:62569"/>
    </physiologicalReaction>
</comment>
<evidence type="ECO:0000256" key="10">
    <source>
        <dbReference type="ARBA" id="ARBA00023511"/>
    </source>
</evidence>
<evidence type="ECO:0000256" key="5">
    <source>
        <dbReference type="ARBA" id="ARBA00012568"/>
    </source>
</evidence>
<dbReference type="EC" id="3.4.11.1" evidence="4"/>
<dbReference type="InterPro" id="IPR008283">
    <property type="entry name" value="Peptidase_M17_N"/>
</dbReference>
<evidence type="ECO:0000256" key="16">
    <source>
        <dbReference type="ARBA" id="ARBA00033172"/>
    </source>
</evidence>
<sequence length="508" mass="55742">MSSFIRSACSYSVGFSKCSNKCLSTYRGAIIGCYKSNNESYKFTENGSNINHFTNNKLKELLHCTSFKADLGKTRTFLGLHKDYECITITGLDEEDPKENPNEEVNEKKENIRVAVGAAALELKKLKVKSIDVDSCGDASASAEGINLSLYSFNKFKSEKKDQPTFKMFDADNNNEVLFEDWHYGLKVSNSQNFARELMETPSNYKYPLLFANMVSERFLDTSVQIHVRDLKWAAEKNMNCFLSVGQGSTNPPVFLEMHYKGSDHHPIVLVGKGITFDSGGISIKPSKDMALMRGDMGGAACVIATLDAVSKLKLPVNLVVLVPLAENMPSGNATKPGDVFKAMNGKTVEVDNTDAEGRLVLADALCYANEFHPTHIIDVATLTGAMAVALGSGATGTFSTSYHLWSQLHKAGMKTGDRMWRMPIYNCYTEQMKCSKTADLRNTQKSAGAGSCTAAAFLKEFVSIENWAHLDIAGVMTNEGELKYLPPGMSGRPTRTLIETVRLLGSS</sequence>
<dbReference type="Pfam" id="PF02789">
    <property type="entry name" value="Peptidase_M17_N"/>
    <property type="match status" value="1"/>
</dbReference>
<dbReference type="GeneID" id="100197855"/>
<evidence type="ECO:0000256" key="4">
    <source>
        <dbReference type="ARBA" id="ARBA00012565"/>
    </source>
</evidence>
<keyword evidence="9" id="KW-0378">Hydrolase</keyword>
<evidence type="ECO:0000256" key="18">
    <source>
        <dbReference type="ARBA" id="ARBA00047881"/>
    </source>
</evidence>
<dbReference type="HAMAP" id="MF_00181">
    <property type="entry name" value="Cytosol_peptidase_M17"/>
    <property type="match status" value="1"/>
</dbReference>
<feature type="domain" description="Cytosol aminopeptidase" evidence="20">
    <location>
        <begin position="353"/>
        <end position="360"/>
    </location>
</feature>
<dbReference type="SUPFAM" id="SSF52949">
    <property type="entry name" value="Macro domain-like"/>
    <property type="match status" value="1"/>
</dbReference>
<dbReference type="Gene3D" id="3.40.630.10">
    <property type="entry name" value="Zn peptidases"/>
    <property type="match status" value="1"/>
</dbReference>
<evidence type="ECO:0000256" key="17">
    <source>
        <dbReference type="ARBA" id="ARBA00045966"/>
    </source>
</evidence>
<dbReference type="PANTHER" id="PTHR11963:SF23">
    <property type="entry name" value="CYTOSOL AMINOPEPTIDASE"/>
    <property type="match status" value="1"/>
</dbReference>
<comment type="catalytic activity">
    <reaction evidence="10">
        <text>an S-substituted L-cysteinylglycine + H2O = an S-substituted L-cysteine + glycine</text>
        <dbReference type="Rhea" id="RHEA:60444"/>
        <dbReference type="ChEBI" id="CHEBI:15377"/>
        <dbReference type="ChEBI" id="CHEBI:57305"/>
        <dbReference type="ChEBI" id="CHEBI:58717"/>
        <dbReference type="ChEBI" id="CHEBI:143103"/>
        <dbReference type="EC" id="3.4.13.23"/>
    </reaction>
    <physiologicalReaction direction="left-to-right" evidence="10">
        <dbReference type="Rhea" id="RHEA:60445"/>
    </physiologicalReaction>
</comment>
<comment type="catalytic activity">
    <reaction evidence="2">
        <text>Release of N-terminal proline from a peptide.</text>
        <dbReference type="EC" id="3.4.11.5"/>
    </reaction>
</comment>
<evidence type="ECO:0000256" key="8">
    <source>
        <dbReference type="ARBA" id="ARBA00022670"/>
    </source>
</evidence>
<keyword evidence="8" id="KW-0645">Protease</keyword>
<dbReference type="InterPro" id="IPR043472">
    <property type="entry name" value="Macro_dom-like"/>
</dbReference>
<evidence type="ECO:0000256" key="12">
    <source>
        <dbReference type="ARBA" id="ARBA00029605"/>
    </source>
</evidence>
<evidence type="ECO:0000256" key="19">
    <source>
        <dbReference type="ARBA" id="ARBA00049107"/>
    </source>
</evidence>
<comment type="similarity">
    <text evidence="3">Belongs to the peptidase M17 family.</text>
</comment>
<evidence type="ECO:0000256" key="3">
    <source>
        <dbReference type="ARBA" id="ARBA00009528"/>
    </source>
</evidence>
<accession>A0ABM4BKC3</accession>
<keyword evidence="7 22" id="KW-0031">Aminopeptidase</keyword>
<dbReference type="Proteomes" id="UP001652625">
    <property type="component" value="Chromosome 03"/>
</dbReference>
<evidence type="ECO:0000256" key="9">
    <source>
        <dbReference type="ARBA" id="ARBA00022801"/>
    </source>
</evidence>
<evidence type="ECO:0000256" key="6">
    <source>
        <dbReference type="ARBA" id="ARBA00014190"/>
    </source>
</evidence>
<evidence type="ECO:0000256" key="15">
    <source>
        <dbReference type="ARBA" id="ARBA00031564"/>
    </source>
</evidence>